<name>A0A1M5AVY1_9BACL</name>
<feature type="transmembrane region" description="Helical" evidence="1">
    <location>
        <begin position="53"/>
        <end position="73"/>
    </location>
</feature>
<evidence type="ECO:0000313" key="3">
    <source>
        <dbReference type="Proteomes" id="UP000184476"/>
    </source>
</evidence>
<protein>
    <submittedName>
        <fullName evidence="2">Uncharacterized protein</fullName>
    </submittedName>
</protein>
<keyword evidence="1" id="KW-0472">Membrane</keyword>
<dbReference type="AlphaFoldDB" id="A0A1M5AVY1"/>
<gene>
    <name evidence="2" type="ORF">SAMN05444392_11627</name>
</gene>
<reference evidence="2 3" key="1">
    <citation type="submission" date="2016-11" db="EMBL/GenBank/DDBJ databases">
        <authorList>
            <person name="Jaros S."/>
            <person name="Januszkiewicz K."/>
            <person name="Wedrychowicz H."/>
        </authorList>
    </citation>
    <scope>NUCLEOTIDE SEQUENCE [LARGE SCALE GENOMIC DNA]</scope>
    <source>
        <strain evidence="2 3">DSM 44666</strain>
    </source>
</reference>
<evidence type="ECO:0000313" key="2">
    <source>
        <dbReference type="EMBL" id="SHF34247.1"/>
    </source>
</evidence>
<dbReference type="STRING" id="112248.SAMN05444392_11627"/>
<organism evidence="2 3">
    <name type="scientific">Seinonella peptonophila</name>
    <dbReference type="NCBI Taxonomy" id="112248"/>
    <lineage>
        <taxon>Bacteria</taxon>
        <taxon>Bacillati</taxon>
        <taxon>Bacillota</taxon>
        <taxon>Bacilli</taxon>
        <taxon>Bacillales</taxon>
        <taxon>Thermoactinomycetaceae</taxon>
        <taxon>Seinonella</taxon>
    </lineage>
</organism>
<accession>A0A1M5AVY1</accession>
<sequence>MKMAEISNTLLFVKTYSAILVTSSVESFIIFIFLSEAFSSLGRMISIHSFYLFQHYMLSVRAYACYQLFYCLLRNLRTFLLYLPNLNFPIPLNLGYQEYIVLVAIM</sequence>
<evidence type="ECO:0000256" key="1">
    <source>
        <dbReference type="SAM" id="Phobius"/>
    </source>
</evidence>
<keyword evidence="1" id="KW-1133">Transmembrane helix</keyword>
<proteinExistence type="predicted"/>
<dbReference type="EMBL" id="FQVL01000016">
    <property type="protein sequence ID" value="SHF34247.1"/>
    <property type="molecule type" value="Genomic_DNA"/>
</dbReference>
<feature type="transmembrane region" description="Helical" evidence="1">
    <location>
        <begin position="12"/>
        <end position="33"/>
    </location>
</feature>
<dbReference type="Proteomes" id="UP000184476">
    <property type="component" value="Unassembled WGS sequence"/>
</dbReference>
<keyword evidence="1" id="KW-0812">Transmembrane</keyword>
<keyword evidence="3" id="KW-1185">Reference proteome</keyword>